<dbReference type="EMBL" id="AVBH01000025">
    <property type="protein sequence ID" value="KGO99245.1"/>
    <property type="molecule type" value="Genomic_DNA"/>
</dbReference>
<sequence>MKRLFLIALLAAATTGNAAAHEPLPKLANAVSPEQGVIAAGRIGPGDITRVRDAGIRHVIDLTPDAETPGFDEAAAVRAAGLRYSNLPLAGAPDLTRENVLAFDTMLAEAERPVLVHCASGNRVGAMAALRAAWVEGRSTEEAIAIGKEWGLAGLEEDVRRRIEADGR</sequence>
<dbReference type="InterPro" id="IPR029021">
    <property type="entry name" value="Prot-tyrosine_phosphatase-like"/>
</dbReference>
<dbReference type="Pfam" id="PF04273">
    <property type="entry name" value="BLH_phosphatase"/>
    <property type="match status" value="1"/>
</dbReference>
<dbReference type="RefSeq" id="WP_027069655.1">
    <property type="nucleotide sequence ID" value="NZ_AUHT01000006.1"/>
</dbReference>
<feature type="domain" description="Beta-lactamase hydrolase-like protein phosphatase-like" evidence="2">
    <location>
        <begin position="40"/>
        <end position="131"/>
    </location>
</feature>
<keyword evidence="1" id="KW-0732">Signal</keyword>
<evidence type="ECO:0000313" key="3">
    <source>
        <dbReference type="EMBL" id="KGO99245.1"/>
    </source>
</evidence>
<name>A0A0A0M836_9GAMM</name>
<evidence type="ECO:0000256" key="1">
    <source>
        <dbReference type="SAM" id="SignalP"/>
    </source>
</evidence>
<reference evidence="3 4" key="1">
    <citation type="submission" date="2013-08" db="EMBL/GenBank/DDBJ databases">
        <title>Genomic analysis of Lysobacter defluvii.</title>
        <authorList>
            <person name="Wang Q."/>
            <person name="Wang G."/>
        </authorList>
    </citation>
    <scope>NUCLEOTIDE SEQUENCE [LARGE SCALE GENOMIC DNA]</scope>
    <source>
        <strain evidence="3 4">IMMIB APB-9</strain>
    </source>
</reference>
<proteinExistence type="predicted"/>
<dbReference type="STRING" id="1385515.GCA_000423325_01257"/>
<feature type="chain" id="PRO_5001966620" description="Beta-lactamase hydrolase-like protein phosphatase-like domain-containing protein" evidence="1">
    <location>
        <begin position="21"/>
        <end position="168"/>
    </location>
</feature>
<dbReference type="AlphaFoldDB" id="A0A0A0M836"/>
<dbReference type="GO" id="GO:0016787">
    <property type="term" value="F:hydrolase activity"/>
    <property type="evidence" value="ECO:0007669"/>
    <property type="project" value="InterPro"/>
</dbReference>
<dbReference type="Proteomes" id="UP000030003">
    <property type="component" value="Unassembled WGS sequence"/>
</dbReference>
<dbReference type="eggNOG" id="COG3453">
    <property type="taxonomic scope" value="Bacteria"/>
</dbReference>
<evidence type="ECO:0000313" key="4">
    <source>
        <dbReference type="Proteomes" id="UP000030003"/>
    </source>
</evidence>
<organism evidence="3 4">
    <name type="scientific">Lysobacter defluvii IMMIB APB-9 = DSM 18482</name>
    <dbReference type="NCBI Taxonomy" id="1385515"/>
    <lineage>
        <taxon>Bacteria</taxon>
        <taxon>Pseudomonadati</taxon>
        <taxon>Pseudomonadota</taxon>
        <taxon>Gammaproteobacteria</taxon>
        <taxon>Lysobacterales</taxon>
        <taxon>Lysobacteraceae</taxon>
        <taxon>Novilysobacter</taxon>
    </lineage>
</organism>
<evidence type="ECO:0000259" key="2">
    <source>
        <dbReference type="Pfam" id="PF04273"/>
    </source>
</evidence>
<gene>
    <name evidence="3" type="ORF">N791_05765</name>
</gene>
<dbReference type="OrthoDB" id="270335at2"/>
<comment type="caution">
    <text evidence="3">The sequence shown here is derived from an EMBL/GenBank/DDBJ whole genome shotgun (WGS) entry which is preliminary data.</text>
</comment>
<dbReference type="InterPro" id="IPR005939">
    <property type="entry name" value="BLH_phosphatase-like"/>
</dbReference>
<dbReference type="SUPFAM" id="SSF52799">
    <property type="entry name" value="(Phosphotyrosine protein) phosphatases II"/>
    <property type="match status" value="1"/>
</dbReference>
<keyword evidence="4" id="KW-1185">Reference proteome</keyword>
<dbReference type="Gene3D" id="3.90.190.10">
    <property type="entry name" value="Protein tyrosine phosphatase superfamily"/>
    <property type="match status" value="1"/>
</dbReference>
<accession>A0A0A0M836</accession>
<protein>
    <recommendedName>
        <fullName evidence="2">Beta-lactamase hydrolase-like protein phosphatase-like domain-containing protein</fullName>
    </recommendedName>
</protein>
<feature type="signal peptide" evidence="1">
    <location>
        <begin position="1"/>
        <end position="20"/>
    </location>
</feature>